<dbReference type="SMART" id="SM00320">
    <property type="entry name" value="WD40"/>
    <property type="match status" value="4"/>
</dbReference>
<evidence type="ECO:0000259" key="7">
    <source>
        <dbReference type="Pfam" id="PF22939"/>
    </source>
</evidence>
<evidence type="ECO:0000256" key="5">
    <source>
        <dbReference type="SAM" id="MobiDB-lite"/>
    </source>
</evidence>
<dbReference type="InterPro" id="IPR012908">
    <property type="entry name" value="PGAP1-ab_dom-like"/>
</dbReference>
<dbReference type="Pfam" id="PF22939">
    <property type="entry name" value="WHD_GPIID"/>
    <property type="match status" value="1"/>
</dbReference>
<dbReference type="GO" id="GO:0016788">
    <property type="term" value="F:hydrolase activity, acting on ester bonds"/>
    <property type="evidence" value="ECO:0007669"/>
    <property type="project" value="InterPro"/>
</dbReference>
<organism evidence="9 10">
    <name type="scientific">Immersiella caudata</name>
    <dbReference type="NCBI Taxonomy" id="314043"/>
    <lineage>
        <taxon>Eukaryota</taxon>
        <taxon>Fungi</taxon>
        <taxon>Dikarya</taxon>
        <taxon>Ascomycota</taxon>
        <taxon>Pezizomycotina</taxon>
        <taxon>Sordariomycetes</taxon>
        <taxon>Sordariomycetidae</taxon>
        <taxon>Sordariales</taxon>
        <taxon>Lasiosphaeriaceae</taxon>
        <taxon>Immersiella</taxon>
    </lineage>
</organism>
<dbReference type="InterPro" id="IPR027417">
    <property type="entry name" value="P-loop_NTPase"/>
</dbReference>
<feature type="domain" description="GPI inositol-deacylase PGAP1-like alpha/beta" evidence="6">
    <location>
        <begin position="69"/>
        <end position="198"/>
    </location>
</feature>
<feature type="domain" description="Nephrocystin 3-like N-terminal" evidence="8">
    <location>
        <begin position="379"/>
        <end position="540"/>
    </location>
</feature>
<keyword evidence="4" id="KW-0472">Membrane</keyword>
<dbReference type="InterPro" id="IPR054471">
    <property type="entry name" value="GPIID_WHD"/>
</dbReference>
<dbReference type="Gene3D" id="2.130.10.10">
    <property type="entry name" value="YVTN repeat-like/Quinoprotein amine dehydrogenase"/>
    <property type="match status" value="2"/>
</dbReference>
<keyword evidence="4" id="KW-0653">Protein transport</keyword>
<keyword evidence="4" id="KW-0813">Transport</keyword>
<dbReference type="EC" id="3.1.-.-" evidence="4"/>
<keyword evidence="4" id="KW-0256">Endoplasmic reticulum</keyword>
<keyword evidence="3" id="KW-0677">Repeat</keyword>
<dbReference type="SUPFAM" id="SSF50978">
    <property type="entry name" value="WD40 repeat-like"/>
    <property type="match status" value="1"/>
</dbReference>
<reference evidence="9" key="1">
    <citation type="submission" date="2023-06" db="EMBL/GenBank/DDBJ databases">
        <title>Genome-scale phylogeny and comparative genomics of the fungal order Sordariales.</title>
        <authorList>
            <consortium name="Lawrence Berkeley National Laboratory"/>
            <person name="Hensen N."/>
            <person name="Bonometti L."/>
            <person name="Westerberg I."/>
            <person name="Brannstrom I.O."/>
            <person name="Guillou S."/>
            <person name="Cros-Aarteil S."/>
            <person name="Calhoun S."/>
            <person name="Haridas S."/>
            <person name="Kuo A."/>
            <person name="Mondo S."/>
            <person name="Pangilinan J."/>
            <person name="Riley R."/>
            <person name="Labutti K."/>
            <person name="Andreopoulos B."/>
            <person name="Lipzen A."/>
            <person name="Chen C."/>
            <person name="Yanf M."/>
            <person name="Daum C."/>
            <person name="Ng V."/>
            <person name="Clum A."/>
            <person name="Steindorff A."/>
            <person name="Ohm R."/>
            <person name="Martin F."/>
            <person name="Silar P."/>
            <person name="Natvig D."/>
            <person name="Lalanne C."/>
            <person name="Gautier V."/>
            <person name="Ament-Velasquez S.L."/>
            <person name="Kruys A."/>
            <person name="Hutchinson M.I."/>
            <person name="Powell A.J."/>
            <person name="Barry K."/>
            <person name="Miller A.N."/>
            <person name="Grigoriev I.V."/>
            <person name="Debuchy R."/>
            <person name="Gladieux P."/>
            <person name="Thoren M.H."/>
            <person name="Johannesson H."/>
        </authorList>
    </citation>
    <scope>NUCLEOTIDE SEQUENCE</scope>
    <source>
        <strain evidence="9">CBS 606.72</strain>
    </source>
</reference>
<comment type="subcellular location">
    <subcellularLocation>
        <location evidence="4">Endoplasmic reticulum membrane</location>
    </subcellularLocation>
</comment>
<evidence type="ECO:0000259" key="6">
    <source>
        <dbReference type="Pfam" id="PF07819"/>
    </source>
</evidence>
<dbReference type="Pfam" id="PF07819">
    <property type="entry name" value="PGAP1"/>
    <property type="match status" value="1"/>
</dbReference>
<dbReference type="InterPro" id="IPR036322">
    <property type="entry name" value="WD40_repeat_dom_sf"/>
</dbReference>
<comment type="similarity">
    <text evidence="4">Belongs to the GPI inositol-deacylase family.</text>
</comment>
<feature type="region of interest" description="Disordered" evidence="5">
    <location>
        <begin position="1273"/>
        <end position="1303"/>
    </location>
</feature>
<evidence type="ECO:0000256" key="4">
    <source>
        <dbReference type="RuleBase" id="RU365011"/>
    </source>
</evidence>
<feature type="compositionally biased region" description="Low complexity" evidence="5">
    <location>
        <begin position="1456"/>
        <end position="1473"/>
    </location>
</feature>
<dbReference type="PANTHER" id="PTHR10039:SF16">
    <property type="entry name" value="GPI INOSITOL-DEACYLASE"/>
    <property type="match status" value="1"/>
</dbReference>
<dbReference type="SUPFAM" id="SSF53474">
    <property type="entry name" value="alpha/beta-Hydrolases"/>
    <property type="match status" value="1"/>
</dbReference>
<dbReference type="InterPro" id="IPR029058">
    <property type="entry name" value="AB_hydrolase_fold"/>
</dbReference>
<evidence type="ECO:0000313" key="9">
    <source>
        <dbReference type="EMBL" id="KAK0619028.1"/>
    </source>
</evidence>
<accession>A0AA40BZD7</accession>
<comment type="caution">
    <text evidence="9">The sequence shown here is derived from an EMBL/GenBank/DDBJ whole genome shotgun (WGS) entry which is preliminary data.</text>
</comment>
<dbReference type="Gene3D" id="3.40.50.300">
    <property type="entry name" value="P-loop containing nucleotide triphosphate hydrolases"/>
    <property type="match status" value="1"/>
</dbReference>
<dbReference type="GO" id="GO:0015031">
    <property type="term" value="P:protein transport"/>
    <property type="evidence" value="ECO:0007669"/>
    <property type="project" value="UniProtKB-KW"/>
</dbReference>
<evidence type="ECO:0000256" key="2">
    <source>
        <dbReference type="ARBA" id="ARBA00015856"/>
    </source>
</evidence>
<dbReference type="GO" id="GO:0005789">
    <property type="term" value="C:endoplasmic reticulum membrane"/>
    <property type="evidence" value="ECO:0007669"/>
    <property type="project" value="UniProtKB-SubCell"/>
</dbReference>
<feature type="compositionally biased region" description="Low complexity" evidence="5">
    <location>
        <begin position="8"/>
        <end position="19"/>
    </location>
</feature>
<name>A0AA40BZD7_9PEZI</name>
<feature type="region of interest" description="Disordered" evidence="5">
    <location>
        <begin position="1"/>
        <end position="25"/>
    </location>
</feature>
<keyword evidence="10" id="KW-1185">Reference proteome</keyword>
<dbReference type="InterPro" id="IPR056884">
    <property type="entry name" value="NPHP3-like_N"/>
</dbReference>
<feature type="domain" description="GPI inositol-deacylase winged helix" evidence="7">
    <location>
        <begin position="648"/>
        <end position="728"/>
    </location>
</feature>
<evidence type="ECO:0000256" key="3">
    <source>
        <dbReference type="ARBA" id="ARBA00022737"/>
    </source>
</evidence>
<evidence type="ECO:0000313" key="10">
    <source>
        <dbReference type="Proteomes" id="UP001175000"/>
    </source>
</evidence>
<dbReference type="InterPro" id="IPR001680">
    <property type="entry name" value="WD40_rpt"/>
</dbReference>
<dbReference type="Gene3D" id="3.40.50.1820">
    <property type="entry name" value="alpha/beta hydrolase"/>
    <property type="match status" value="1"/>
</dbReference>
<feature type="region of interest" description="Disordered" evidence="5">
    <location>
        <begin position="1664"/>
        <end position="1693"/>
    </location>
</feature>
<dbReference type="SUPFAM" id="SSF52540">
    <property type="entry name" value="P-loop containing nucleoside triphosphate hydrolases"/>
    <property type="match status" value="1"/>
</dbReference>
<keyword evidence="4" id="KW-0378">Hydrolase</keyword>
<comment type="function">
    <text evidence="1 4">Involved in inositol deacylation of GPI-anchored proteins which plays important roles in the quality control and ER-associated degradation of GPI-anchored proteins.</text>
</comment>
<proteinExistence type="inferred from homology"/>
<dbReference type="InterPro" id="IPR015943">
    <property type="entry name" value="WD40/YVTN_repeat-like_dom_sf"/>
</dbReference>
<dbReference type="Pfam" id="PF24883">
    <property type="entry name" value="NPHP3_N"/>
    <property type="match status" value="1"/>
</dbReference>
<protein>
    <recommendedName>
        <fullName evidence="2 4">GPI inositol-deacylase</fullName>
        <ecNumber evidence="4">3.1.-.-</ecNumber>
    </recommendedName>
</protein>
<dbReference type="Pfam" id="PF00400">
    <property type="entry name" value="WD40"/>
    <property type="match status" value="1"/>
</dbReference>
<sequence>MNLSRKTSSFGGIFSPGGSDKPSRAGIVRTETRNSLSLSSLELTDSERGPLGLTTLYDPAPIAPTTDLVLLHGLGGGSRKTWSFSSDISHYWPLAWLPTDDDFADVRIHTYGYKADWGERRESVLNIHDFAQSLLGELRNHPDIRRTATRIILVGHSMGGCVAKMTYILARQDPSAADLATRFHSIFFLGTPHRGSDMATMLEGMLTVAWGKKPYVTDLATNSRACESINDTFRHFAPPLRLWSFFETLPVRAAGLASRIVVEKHSATLGYSNEEIAAMDADHRHVCKFDTALDPNYKKLRNALVTAIDMIKSGIPLTVSGMTVDKAGGSEEPPGPKRLLISDSLPLAEATSRLRSFLNIHESYEDDDLTTLHILKQPGSCQWFMERSFFSSWKLGAGPGILWLVGRPAAGKSVLASHVIEQLRQQPRTYCSYFICKRGEMGKSALRDCFKSLALQMASQDILVREALLELIQDGLVCDTTDDASIWRRLFTGSIFKLPSISQHCWVIDGLDECANFNQLFSKRFLAALPGQLRLFAASRPLQEIERGLAGLGSTRYSLQVLSDSDTVEDMRLFLSTRLEELGRPEDPEDREKMCEKILDKSTGSFLWARLVLQEFENTWTEEAMNNALQEVPADLHDLYSHMMHSIQADTQKLQLATSILTWVALASRPLSTLELRSAVKLDLNQTLQNVAKSAPDVCGQLVFIDRDEKVHLIHETAREFLVADELIAKSDNAFEGERRPFVAKKEGHTKLASLLLRYLSTEAFKSPQGSTQQAGVRPKGFARPTTALPSADLSMLDYASRFFSHHLYRSTSEDDVLAENLGIFLQSNTVLMWIERAAKMGELADITHAAMDIREYLARRMKYVPPTHPTVRLVDQWVTDLIRLAAKFRTQLLDCPESIHCLIPPMCPSGSIISRTFVKDSKKHVPSPTILVVKGMPQDTWDDCLLRLDFQKGQTTTLSHGEYFFAIGLSTGLISIYDSGSAHFLRRITHPERVRILQFGPDDSHLASCGAKQLCIWDPRSGVMTHSLLMSSTPLALSFLAKDELLCASQSSETTHWSLATEEQTTLSWKVSDDIADDYPDPSPQHGIIPSQPPGRVAFLTTNNDDVPMIMAVGYRSHPILVWNALDLQIIGICDPGIENNGIDAIVFNPNPGIPALVVSYQDGNLCVFDYLDMNLQMLMPHVYAHSVACSPDGRSLVTGSNQGLIEVFDFDRGTDGLIALVPIYRSSHPLDQTIRGITFSTDGLRLIDIRGRQGRVWAPALLVRKSDSDFESSVVDSAPGDASSLLPPKPTGPAGVIHSSGDPTITSPLKATLDGRYIVAGNSSGDVALYSTVDASLVAVLFQHARGASVIDITLGEPRNLIVSADDSGRILVAELSAPISSTISEVPKAQRAHIILDRRFGTAVARMLTNTCIDRLLVCGRHVDELWEIPSGKVLAERPHPDVLSTTGASAEQQVSQLPSTSSTSVLTTSSRRHNSGVSLGTHCHSAFQHPATEDWFILTTGETAHVYAWSDFMEQTPAEGIRLERQPVWTDAASKPSDGSESDINWQIATVSYHPGPGFIIEVLRPSASSSPSLYLWKAADINPTLRTTVARPAVESNLEAISPAVLEVLGMSGPSTLVFLDTNLWVCSTELHSVAMPPAFTPSSSSTLFPGRGMGGAGGFRSLASARTSPSKPPPPPRQSMLSLAQTSSPPAVHARRHFFALSEWQREGTRGRLNCTLAIGLATPLDGRPTSLGRGVARDVVFATGHHLVVVKGGFDFHENLRAARGPLGDYRSSLQAVDGVSSSASPPSSGGGQYIWDVVSGNMQRKVLNR</sequence>
<evidence type="ECO:0000256" key="1">
    <source>
        <dbReference type="ARBA" id="ARBA00003496"/>
    </source>
</evidence>
<gene>
    <name evidence="9" type="ORF">B0T14DRAFT_495874</name>
</gene>
<evidence type="ECO:0000259" key="8">
    <source>
        <dbReference type="Pfam" id="PF24883"/>
    </source>
</evidence>
<dbReference type="EMBL" id="JAULSU010000004">
    <property type="protein sequence ID" value="KAK0619028.1"/>
    <property type="molecule type" value="Genomic_DNA"/>
</dbReference>
<dbReference type="PANTHER" id="PTHR10039">
    <property type="entry name" value="AMELOGENIN"/>
    <property type="match status" value="1"/>
</dbReference>
<feature type="region of interest" description="Disordered" evidence="5">
    <location>
        <begin position="1445"/>
        <end position="1475"/>
    </location>
</feature>
<dbReference type="Proteomes" id="UP001175000">
    <property type="component" value="Unassembled WGS sequence"/>
</dbReference>